<keyword evidence="3 4" id="KW-0378">Hydrolase</keyword>
<dbReference type="EMBL" id="JADIKK010000008">
    <property type="protein sequence ID" value="MFK2876168.1"/>
    <property type="molecule type" value="Genomic_DNA"/>
</dbReference>
<evidence type="ECO:0000256" key="4">
    <source>
        <dbReference type="RuleBase" id="RU361117"/>
    </source>
</evidence>
<evidence type="ECO:0000313" key="7">
    <source>
        <dbReference type="EMBL" id="MFK2879733.1"/>
    </source>
</evidence>
<dbReference type="EMBL" id="JADIKK010000007">
    <property type="protein sequence ID" value="MFK2875714.1"/>
    <property type="molecule type" value="Genomic_DNA"/>
</dbReference>
<gene>
    <name evidence="5" type="primary">otsB</name>
    <name evidence="5" type="ORF">ISP25_01335</name>
    <name evidence="6" type="ORF">ISP25_03695</name>
    <name evidence="7" type="ORF">ISP25_21955</name>
</gene>
<comment type="function">
    <text evidence="4">Removes the phosphate from trehalose 6-phosphate to produce free trehalose.</text>
</comment>
<evidence type="ECO:0000313" key="6">
    <source>
        <dbReference type="EMBL" id="MFK2876168.1"/>
    </source>
</evidence>
<evidence type="ECO:0000256" key="3">
    <source>
        <dbReference type="ARBA" id="ARBA00022801"/>
    </source>
</evidence>
<comment type="similarity">
    <text evidence="2 4">Belongs to the trehalose phosphatase family.</text>
</comment>
<dbReference type="EC" id="3.1.3.12" evidence="4"/>
<dbReference type="Pfam" id="PF02358">
    <property type="entry name" value="Trehalose_PPase"/>
    <property type="match status" value="1"/>
</dbReference>
<name>A0ABW8J3P9_9GAMM</name>
<comment type="cofactor">
    <cofactor evidence="4">
        <name>Mg(2+)</name>
        <dbReference type="ChEBI" id="CHEBI:18420"/>
    </cofactor>
</comment>
<organism evidence="5 8">
    <name type="scientific">Rhodanobacter hydrolyticus</name>
    <dbReference type="NCBI Taxonomy" id="2250595"/>
    <lineage>
        <taxon>Bacteria</taxon>
        <taxon>Pseudomonadati</taxon>
        <taxon>Pseudomonadota</taxon>
        <taxon>Gammaproteobacteria</taxon>
        <taxon>Lysobacterales</taxon>
        <taxon>Rhodanobacteraceae</taxon>
        <taxon>Rhodanobacter</taxon>
    </lineage>
</organism>
<evidence type="ECO:0000256" key="2">
    <source>
        <dbReference type="ARBA" id="ARBA00008770"/>
    </source>
</evidence>
<dbReference type="SUPFAM" id="SSF56784">
    <property type="entry name" value="HAD-like"/>
    <property type="match status" value="1"/>
</dbReference>
<evidence type="ECO:0000313" key="8">
    <source>
        <dbReference type="Proteomes" id="UP001620339"/>
    </source>
</evidence>
<dbReference type="RefSeq" id="WP_404611750.1">
    <property type="nucleotide sequence ID" value="NZ_JADIKK010000007.1"/>
</dbReference>
<dbReference type="InterPro" id="IPR006379">
    <property type="entry name" value="HAD-SF_hydro_IIB"/>
</dbReference>
<proteinExistence type="inferred from homology"/>
<keyword evidence="4" id="KW-0460">Magnesium</keyword>
<dbReference type="Gene3D" id="3.40.50.1000">
    <property type="entry name" value="HAD superfamily/HAD-like"/>
    <property type="match status" value="1"/>
</dbReference>
<comment type="catalytic activity">
    <reaction evidence="4">
        <text>alpha,alpha-trehalose 6-phosphate + H2O = alpha,alpha-trehalose + phosphate</text>
        <dbReference type="Rhea" id="RHEA:23420"/>
        <dbReference type="ChEBI" id="CHEBI:15377"/>
        <dbReference type="ChEBI" id="CHEBI:16551"/>
        <dbReference type="ChEBI" id="CHEBI:43474"/>
        <dbReference type="ChEBI" id="CHEBI:58429"/>
        <dbReference type="EC" id="3.1.3.12"/>
    </reaction>
</comment>
<comment type="pathway">
    <text evidence="1 4">Glycan biosynthesis; trehalose biosynthesis.</text>
</comment>
<evidence type="ECO:0000256" key="1">
    <source>
        <dbReference type="ARBA" id="ARBA00005199"/>
    </source>
</evidence>
<dbReference type="PANTHER" id="PTHR43768">
    <property type="entry name" value="TREHALOSE 6-PHOSPHATE PHOSPHATASE"/>
    <property type="match status" value="1"/>
</dbReference>
<comment type="caution">
    <text evidence="5">The sequence shown here is derived from an EMBL/GenBank/DDBJ whole genome shotgun (WGS) entry which is preliminary data.</text>
</comment>
<dbReference type="InterPro" id="IPR036412">
    <property type="entry name" value="HAD-like_sf"/>
</dbReference>
<dbReference type="EMBL" id="JADIKK010000008">
    <property type="protein sequence ID" value="MFK2879733.1"/>
    <property type="molecule type" value="Genomic_DNA"/>
</dbReference>
<sequence>MTFAMHALLATPEDRPEMRPAILLDIDGTLLGAVKGSREPCADKKLLALLMELRQALDGALAFVSGRSIEDIDCLFGNTDWNVAGLYGMEIRCGGRLRRLAIPIVDRPRMRAAVTELALKIPGVILQDKGIMMTLHAHDDDAAWMELLLQASLLAPALPGCDIQLRDRAIEFRPLGITKAYAIERLLRLAPFADRKPWYFGDDHSDEAAFAHVRSLSGNAILTGSRAASWATQHLAEPAEVRGYLCDLLGTLRRSAPAKLHPDKPYVCVPSDQMNFIADVMVHTSSYEERDLERLSL</sequence>
<dbReference type="NCBIfam" id="TIGR00685">
    <property type="entry name" value="T6PP"/>
    <property type="match status" value="1"/>
</dbReference>
<reference evidence="5 8" key="1">
    <citation type="submission" date="2020-10" db="EMBL/GenBank/DDBJ databases">
        <title>Phylogeny of dyella-like bacteria.</title>
        <authorList>
            <person name="Fu J."/>
        </authorList>
    </citation>
    <scope>NUCLEOTIDE SEQUENCE [LARGE SCALE GENOMIC DNA]</scope>
    <source>
        <strain evidence="5 8">KACC 19113</strain>
    </source>
</reference>
<accession>A0ABW8J3P9</accession>
<dbReference type="GO" id="GO:0004805">
    <property type="term" value="F:trehalose-phosphatase activity"/>
    <property type="evidence" value="ECO:0007669"/>
    <property type="project" value="UniProtKB-EC"/>
</dbReference>
<dbReference type="PANTHER" id="PTHR43768:SF3">
    <property type="entry name" value="TREHALOSE 6-PHOSPHATE PHOSPHATASE"/>
    <property type="match status" value="1"/>
</dbReference>
<dbReference type="NCBIfam" id="TIGR01484">
    <property type="entry name" value="HAD-SF-IIB"/>
    <property type="match status" value="1"/>
</dbReference>
<evidence type="ECO:0000313" key="5">
    <source>
        <dbReference type="EMBL" id="MFK2875714.1"/>
    </source>
</evidence>
<dbReference type="InterPro" id="IPR044651">
    <property type="entry name" value="OTSB-like"/>
</dbReference>
<dbReference type="Proteomes" id="UP001620339">
    <property type="component" value="Unassembled WGS sequence"/>
</dbReference>
<dbReference type="InterPro" id="IPR003337">
    <property type="entry name" value="Trehalose_PPase"/>
</dbReference>
<protein>
    <recommendedName>
        <fullName evidence="4">Trehalose 6-phosphate phosphatase</fullName>
        <ecNumber evidence="4">3.1.3.12</ecNumber>
    </recommendedName>
</protein>
<dbReference type="InterPro" id="IPR023214">
    <property type="entry name" value="HAD_sf"/>
</dbReference>
<keyword evidence="4" id="KW-0479">Metal-binding</keyword>
<keyword evidence="8" id="KW-1185">Reference proteome</keyword>
<dbReference type="Gene3D" id="3.30.70.1020">
    <property type="entry name" value="Trehalose-6-phosphate phosphatase related protein, domain 2"/>
    <property type="match status" value="1"/>
</dbReference>